<dbReference type="VEuPathDB" id="FungiDB:SPRG_13058"/>
<reference evidence="1 2" key="1">
    <citation type="journal article" date="2013" name="PLoS Genet.">
        <title>Distinctive expansion of potential virulence genes in the genome of the oomycete fish pathogen Saprolegnia parasitica.</title>
        <authorList>
            <person name="Jiang R.H."/>
            <person name="de Bruijn I."/>
            <person name="Haas B.J."/>
            <person name="Belmonte R."/>
            <person name="Lobach L."/>
            <person name="Christie J."/>
            <person name="van den Ackerveken G."/>
            <person name="Bottin A."/>
            <person name="Bulone V."/>
            <person name="Diaz-Moreno S.M."/>
            <person name="Dumas B."/>
            <person name="Fan L."/>
            <person name="Gaulin E."/>
            <person name="Govers F."/>
            <person name="Grenville-Briggs L.J."/>
            <person name="Horner N.R."/>
            <person name="Levin J.Z."/>
            <person name="Mammella M."/>
            <person name="Meijer H.J."/>
            <person name="Morris P."/>
            <person name="Nusbaum C."/>
            <person name="Oome S."/>
            <person name="Phillips A.J."/>
            <person name="van Rooyen D."/>
            <person name="Rzeszutek E."/>
            <person name="Saraiva M."/>
            <person name="Secombes C.J."/>
            <person name="Seidl M.F."/>
            <person name="Snel B."/>
            <person name="Stassen J.H."/>
            <person name="Sykes S."/>
            <person name="Tripathy S."/>
            <person name="van den Berg H."/>
            <person name="Vega-Arreguin J.C."/>
            <person name="Wawra S."/>
            <person name="Young S.K."/>
            <person name="Zeng Q."/>
            <person name="Dieguez-Uribeondo J."/>
            <person name="Russ C."/>
            <person name="Tyler B.M."/>
            <person name="van West P."/>
        </authorList>
    </citation>
    <scope>NUCLEOTIDE SEQUENCE [LARGE SCALE GENOMIC DNA]</scope>
    <source>
        <strain evidence="1 2">CBS 223.65</strain>
    </source>
</reference>
<gene>
    <name evidence="1" type="ORF">SPRG_13058</name>
</gene>
<evidence type="ECO:0000313" key="2">
    <source>
        <dbReference type="Proteomes" id="UP000030745"/>
    </source>
</evidence>
<proteinExistence type="predicted"/>
<sequence>MHLTTPVVRGTKAEIVVWTKNALASAESSRMAHVAGFGTLARPDFAELLVFAAAPRAITSAK</sequence>
<dbReference type="GeneID" id="24134964"/>
<dbReference type="KEGG" id="spar:SPRG_13058"/>
<keyword evidence="2" id="KW-1185">Reference proteome</keyword>
<accession>A0A067BZD8</accession>
<name>A0A067BZD8_SAPPC</name>
<dbReference type="RefSeq" id="XP_012209323.1">
    <property type="nucleotide sequence ID" value="XM_012353933.1"/>
</dbReference>
<dbReference type="EMBL" id="KK583328">
    <property type="protein sequence ID" value="KDO19952.1"/>
    <property type="molecule type" value="Genomic_DNA"/>
</dbReference>
<protein>
    <submittedName>
        <fullName evidence="1">Uncharacterized protein</fullName>
    </submittedName>
</protein>
<organism evidence="1 2">
    <name type="scientific">Saprolegnia parasitica (strain CBS 223.65)</name>
    <dbReference type="NCBI Taxonomy" id="695850"/>
    <lineage>
        <taxon>Eukaryota</taxon>
        <taxon>Sar</taxon>
        <taxon>Stramenopiles</taxon>
        <taxon>Oomycota</taxon>
        <taxon>Saprolegniomycetes</taxon>
        <taxon>Saprolegniales</taxon>
        <taxon>Saprolegniaceae</taxon>
        <taxon>Saprolegnia</taxon>
    </lineage>
</organism>
<dbReference type="AlphaFoldDB" id="A0A067BZD8"/>
<dbReference type="Proteomes" id="UP000030745">
    <property type="component" value="Unassembled WGS sequence"/>
</dbReference>
<evidence type="ECO:0000313" key="1">
    <source>
        <dbReference type="EMBL" id="KDO19952.1"/>
    </source>
</evidence>